<evidence type="ECO:0000313" key="1">
    <source>
        <dbReference type="EMBL" id="OES43868.1"/>
    </source>
</evidence>
<dbReference type="AlphaFoldDB" id="A0A1E7DMF7"/>
<organism evidence="1 2">
    <name type="scientific">Domibacillus iocasae</name>
    <dbReference type="NCBI Taxonomy" id="1714016"/>
    <lineage>
        <taxon>Bacteria</taxon>
        <taxon>Bacillati</taxon>
        <taxon>Bacillota</taxon>
        <taxon>Bacilli</taxon>
        <taxon>Bacillales</taxon>
        <taxon>Bacillaceae</taxon>
        <taxon>Domibacillus</taxon>
    </lineage>
</organism>
<proteinExistence type="predicted"/>
<sequence>MKKDIYRSLHPLDQDFGIRLNNLTNESKNKYFLKNETSALLLTIEARRKLGFYLYLLDRNMMTVI</sequence>
<accession>A0A1E7DMF7</accession>
<evidence type="ECO:0000313" key="2">
    <source>
        <dbReference type="Proteomes" id="UP000095658"/>
    </source>
</evidence>
<comment type="caution">
    <text evidence="1">The sequence shown here is derived from an EMBL/GenBank/DDBJ whole genome shotgun (WGS) entry which is preliminary data.</text>
</comment>
<keyword evidence="2" id="KW-1185">Reference proteome</keyword>
<name>A0A1E7DMF7_9BACI</name>
<reference evidence="1 2" key="1">
    <citation type="submission" date="2016-06" db="EMBL/GenBank/DDBJ databases">
        <title>Domibacillus iocasae genome sequencing.</title>
        <authorList>
            <person name="Verma A."/>
            <person name="Pal Y."/>
            <person name="Ojha A.K."/>
            <person name="Krishnamurthi S."/>
        </authorList>
    </citation>
    <scope>NUCLEOTIDE SEQUENCE [LARGE SCALE GENOMIC DNA]</scope>
    <source>
        <strain evidence="1 2">DSM 29979</strain>
    </source>
</reference>
<dbReference type="Proteomes" id="UP000095658">
    <property type="component" value="Unassembled WGS sequence"/>
</dbReference>
<gene>
    <name evidence="1" type="ORF">BA724_12300</name>
</gene>
<dbReference type="EMBL" id="MAMP01000024">
    <property type="protein sequence ID" value="OES43868.1"/>
    <property type="molecule type" value="Genomic_DNA"/>
</dbReference>
<protein>
    <submittedName>
        <fullName evidence="1">Uncharacterized protein</fullName>
    </submittedName>
</protein>